<reference evidence="2" key="1">
    <citation type="submission" date="2018-08" db="EMBL/GenBank/DDBJ databases">
        <authorList>
            <person name="Rossello M."/>
        </authorList>
    </citation>
    <scope>NUCLEOTIDE SEQUENCE [LARGE SCALE GENOMIC DNA]</scope>
    <source>
        <strain evidence="2">cv. Chinese Spring</strain>
    </source>
</reference>
<dbReference type="PANTHER" id="PTHR33110:SF104">
    <property type="entry name" value="MRNA CAP-BINDING PROTEIN"/>
    <property type="match status" value="1"/>
</dbReference>
<organism evidence="2">
    <name type="scientific">Triticum aestivum</name>
    <name type="common">Wheat</name>
    <dbReference type="NCBI Taxonomy" id="4565"/>
    <lineage>
        <taxon>Eukaryota</taxon>
        <taxon>Viridiplantae</taxon>
        <taxon>Streptophyta</taxon>
        <taxon>Embryophyta</taxon>
        <taxon>Tracheophyta</taxon>
        <taxon>Spermatophyta</taxon>
        <taxon>Magnoliopsida</taxon>
        <taxon>Liliopsida</taxon>
        <taxon>Poales</taxon>
        <taxon>Poaceae</taxon>
        <taxon>BOP clade</taxon>
        <taxon>Pooideae</taxon>
        <taxon>Triticodae</taxon>
        <taxon>Triticeae</taxon>
        <taxon>Triticinae</taxon>
        <taxon>Triticum</taxon>
    </lineage>
</organism>
<evidence type="ECO:0000313" key="2">
    <source>
        <dbReference type="EnsemblPlants" id="TraesCSU02G154000.1.cds1"/>
    </source>
</evidence>
<protein>
    <recommendedName>
        <fullName evidence="1">KIB1-4 beta-propeller domain-containing protein</fullName>
    </recommendedName>
</protein>
<proteinExistence type="predicted"/>
<dbReference type="Gramene" id="TraesCSU02G154000.1">
    <property type="protein sequence ID" value="TraesCSU02G154000.1.cds1"/>
    <property type="gene ID" value="TraesCSU02G154000"/>
</dbReference>
<dbReference type="EnsemblPlants" id="TraesCSU02G154000.1">
    <property type="protein sequence ID" value="TraesCSU02G154000.1.cds1"/>
    <property type="gene ID" value="TraesCSU02G154000"/>
</dbReference>
<feature type="domain" description="KIB1-4 beta-propeller" evidence="1">
    <location>
        <begin position="74"/>
        <end position="327"/>
    </location>
</feature>
<keyword evidence="3" id="KW-1185">Reference proteome</keyword>
<name>A0A3B6U2I4_WHEAT</name>
<accession>A0A3B6U2I4</accession>
<sequence length="377" mass="41951">METSVQWADLPGDLLQVVYLNVGSFLHRVRFAVVCRSWRPVAIGARHAAPPTLPWLIFPSLHGDDCKTMRAYCPEDGRVLRIPMKSEVLVGKRLVGAYDGGWVAALGKDKHLDDVNVFSGVELLIHAKNMRNVYSGSKVVFSKSPVSSDCILATIPLRSSIAVCKIGCLADRWTTSRCIGQILKDIVFYNGRLYGLTASMGLIKFNIGVNKYGRPLVAVDVELRIQIDNEPFIWSTTIVELRAKLAMVLGKLPLYNNSREPFFKVFVLADESMTKYACKWEEVMSLGDCALFLGKMSRAVDVPAVGLGSVERNHIYADDMTYLTRLDGHGNRVYPMLDESSDNVAQRVKLAGSYVAARDQTGMWVLPLGIWVLPPYF</sequence>
<evidence type="ECO:0000259" key="1">
    <source>
        <dbReference type="Pfam" id="PF03478"/>
    </source>
</evidence>
<dbReference type="AlphaFoldDB" id="A0A3B6U2I4"/>
<dbReference type="PANTHER" id="PTHR33110">
    <property type="entry name" value="F-BOX/KELCH-REPEAT PROTEIN-RELATED"/>
    <property type="match status" value="1"/>
</dbReference>
<dbReference type="Proteomes" id="UP000019116">
    <property type="component" value="Chromosome Un"/>
</dbReference>
<reference evidence="2" key="2">
    <citation type="submission" date="2018-10" db="UniProtKB">
        <authorList>
            <consortium name="EnsemblPlants"/>
        </authorList>
    </citation>
    <scope>IDENTIFICATION</scope>
</reference>
<dbReference type="Gramene" id="TraesCSU03G0154600.1">
    <property type="protein sequence ID" value="TraesCSU03G0154600.1.CDS1"/>
    <property type="gene ID" value="TraesCSU03G0154600"/>
</dbReference>
<evidence type="ECO:0000313" key="3">
    <source>
        <dbReference type="Proteomes" id="UP000019116"/>
    </source>
</evidence>
<dbReference type="InterPro" id="IPR005174">
    <property type="entry name" value="KIB1-4_b-propeller"/>
</dbReference>
<dbReference type="Pfam" id="PF03478">
    <property type="entry name" value="Beta-prop_KIB1-4"/>
    <property type="match status" value="1"/>
</dbReference>